<evidence type="ECO:0000313" key="2">
    <source>
        <dbReference type="Proteomes" id="UP001060085"/>
    </source>
</evidence>
<name>A0ACB9ZMG8_CATRO</name>
<keyword evidence="2" id="KW-1185">Reference proteome</keyword>
<reference evidence="2" key="1">
    <citation type="journal article" date="2023" name="Nat. Plants">
        <title>Single-cell RNA sequencing provides a high-resolution roadmap for understanding the multicellular compartmentation of specialized metabolism.</title>
        <authorList>
            <person name="Sun S."/>
            <person name="Shen X."/>
            <person name="Li Y."/>
            <person name="Li Y."/>
            <person name="Wang S."/>
            <person name="Li R."/>
            <person name="Zhang H."/>
            <person name="Shen G."/>
            <person name="Guo B."/>
            <person name="Wei J."/>
            <person name="Xu J."/>
            <person name="St-Pierre B."/>
            <person name="Chen S."/>
            <person name="Sun C."/>
        </authorList>
    </citation>
    <scope>NUCLEOTIDE SEQUENCE [LARGE SCALE GENOMIC DNA]</scope>
</reference>
<comment type="caution">
    <text evidence="1">The sequence shown here is derived from an EMBL/GenBank/DDBJ whole genome shotgun (WGS) entry which is preliminary data.</text>
</comment>
<organism evidence="1 2">
    <name type="scientific">Catharanthus roseus</name>
    <name type="common">Madagascar periwinkle</name>
    <name type="synonym">Vinca rosea</name>
    <dbReference type="NCBI Taxonomy" id="4058"/>
    <lineage>
        <taxon>Eukaryota</taxon>
        <taxon>Viridiplantae</taxon>
        <taxon>Streptophyta</taxon>
        <taxon>Embryophyta</taxon>
        <taxon>Tracheophyta</taxon>
        <taxon>Spermatophyta</taxon>
        <taxon>Magnoliopsida</taxon>
        <taxon>eudicotyledons</taxon>
        <taxon>Gunneridae</taxon>
        <taxon>Pentapetalae</taxon>
        <taxon>asterids</taxon>
        <taxon>lamiids</taxon>
        <taxon>Gentianales</taxon>
        <taxon>Apocynaceae</taxon>
        <taxon>Rauvolfioideae</taxon>
        <taxon>Vinceae</taxon>
        <taxon>Catharanthinae</taxon>
        <taxon>Catharanthus</taxon>
    </lineage>
</organism>
<proteinExistence type="predicted"/>
<dbReference type="EMBL" id="CM044708">
    <property type="protein sequence ID" value="KAI5648132.1"/>
    <property type="molecule type" value="Genomic_DNA"/>
</dbReference>
<sequence length="445" mass="50727">MIFSWRQLWRGNRLRRDTGGKNRMNPDVELTIPSHFRCPISLDLMKDPVTLSSGITYDRENIEKWIEDGNQTCPVTNQVLTSFDQIPNHSIRKLIQDWCVENKSFGIERIPTPRIPITPSQVYEISSTILSAVENGDSKKCQELVGKIKVLARESERNKICIKENGVGYVLATCFDKFSDNFQENEELLKYILSELTWIFPLGSEGLSKIGSSKSLRTIAWLLNGEDLSSKQHGVMILKELHYYYSDKLREIEGIPEALFKIIKVPICPKATKASLMVIYHMLSTTNDDSKILSKFLDMGLVSLLIEMIVEGEKGILEKSLGVLDRICSWKEGKEKVINNALAMPLIVKKILRISDLATEFCISILWKLLCNNNNKDIIIEDENNIVIEAMEVGGFQKLLVILQVGCGEKTKEKTNELLKMMNLYKDRVNCVDSSTGFKYLKRTY</sequence>
<evidence type="ECO:0000313" key="1">
    <source>
        <dbReference type="EMBL" id="KAI5648132.1"/>
    </source>
</evidence>
<protein>
    <submittedName>
        <fullName evidence="1">Uncharacterized protein</fullName>
    </submittedName>
</protein>
<accession>A0ACB9ZMG8</accession>
<gene>
    <name evidence="1" type="ORF">M9H77_34137</name>
</gene>
<dbReference type="Proteomes" id="UP001060085">
    <property type="component" value="Linkage Group LG08"/>
</dbReference>